<dbReference type="Proteomes" id="UP000002051">
    <property type="component" value="Chromosome 8"/>
</dbReference>
<protein>
    <submittedName>
        <fullName evidence="1 2">Uncharacterized protein</fullName>
    </submittedName>
</protein>
<dbReference type="HOGENOM" id="CLU_2779747_0_0_1"/>
<reference evidence="1 3" key="1">
    <citation type="journal article" date="2011" name="Nature">
        <title>The Medicago genome provides insight into the evolution of rhizobial symbioses.</title>
        <authorList>
            <person name="Young N.D."/>
            <person name="Debelle F."/>
            <person name="Oldroyd G.E."/>
            <person name="Geurts R."/>
            <person name="Cannon S.B."/>
            <person name="Udvardi M.K."/>
            <person name="Benedito V.A."/>
            <person name="Mayer K.F."/>
            <person name="Gouzy J."/>
            <person name="Schoof H."/>
            <person name="Van de Peer Y."/>
            <person name="Proost S."/>
            <person name="Cook D.R."/>
            <person name="Meyers B.C."/>
            <person name="Spannagl M."/>
            <person name="Cheung F."/>
            <person name="De Mita S."/>
            <person name="Krishnakumar V."/>
            <person name="Gundlach H."/>
            <person name="Zhou S."/>
            <person name="Mudge J."/>
            <person name="Bharti A.K."/>
            <person name="Murray J.D."/>
            <person name="Naoumkina M.A."/>
            <person name="Rosen B."/>
            <person name="Silverstein K.A."/>
            <person name="Tang H."/>
            <person name="Rombauts S."/>
            <person name="Zhao P.X."/>
            <person name="Zhou P."/>
            <person name="Barbe V."/>
            <person name="Bardou P."/>
            <person name="Bechner M."/>
            <person name="Bellec A."/>
            <person name="Berger A."/>
            <person name="Berges H."/>
            <person name="Bidwell S."/>
            <person name="Bisseling T."/>
            <person name="Choisne N."/>
            <person name="Couloux A."/>
            <person name="Denny R."/>
            <person name="Deshpande S."/>
            <person name="Dai X."/>
            <person name="Doyle J.J."/>
            <person name="Dudez A.M."/>
            <person name="Farmer A.D."/>
            <person name="Fouteau S."/>
            <person name="Franken C."/>
            <person name="Gibelin C."/>
            <person name="Gish J."/>
            <person name="Goldstein S."/>
            <person name="Gonzalez A.J."/>
            <person name="Green P.J."/>
            <person name="Hallab A."/>
            <person name="Hartog M."/>
            <person name="Hua A."/>
            <person name="Humphray S.J."/>
            <person name="Jeong D.H."/>
            <person name="Jing Y."/>
            <person name="Jocker A."/>
            <person name="Kenton S.M."/>
            <person name="Kim D.J."/>
            <person name="Klee K."/>
            <person name="Lai H."/>
            <person name="Lang C."/>
            <person name="Lin S."/>
            <person name="Macmil S.L."/>
            <person name="Magdelenat G."/>
            <person name="Matthews L."/>
            <person name="McCorrison J."/>
            <person name="Monaghan E.L."/>
            <person name="Mun J.H."/>
            <person name="Najar F.Z."/>
            <person name="Nicholson C."/>
            <person name="Noirot C."/>
            <person name="O'Bleness M."/>
            <person name="Paule C.R."/>
            <person name="Poulain J."/>
            <person name="Prion F."/>
            <person name="Qin B."/>
            <person name="Qu C."/>
            <person name="Retzel E.F."/>
            <person name="Riddle C."/>
            <person name="Sallet E."/>
            <person name="Samain S."/>
            <person name="Samson N."/>
            <person name="Sanders I."/>
            <person name="Saurat O."/>
            <person name="Scarpelli C."/>
            <person name="Schiex T."/>
            <person name="Segurens B."/>
            <person name="Severin A.J."/>
            <person name="Sherrier D.J."/>
            <person name="Shi R."/>
            <person name="Sims S."/>
            <person name="Singer S.R."/>
            <person name="Sinharoy S."/>
            <person name="Sterck L."/>
            <person name="Viollet A."/>
            <person name="Wang B.B."/>
            <person name="Wang K."/>
            <person name="Wang M."/>
            <person name="Wang X."/>
            <person name="Warfsmann J."/>
            <person name="Weissenbach J."/>
            <person name="White D.D."/>
            <person name="White J.D."/>
            <person name="Wiley G.B."/>
            <person name="Wincker P."/>
            <person name="Xing Y."/>
            <person name="Yang L."/>
            <person name="Yao Z."/>
            <person name="Ying F."/>
            <person name="Zhai J."/>
            <person name="Zhou L."/>
            <person name="Zuber A."/>
            <person name="Denarie J."/>
            <person name="Dixon R.A."/>
            <person name="May G.D."/>
            <person name="Schwartz D.C."/>
            <person name="Rogers J."/>
            <person name="Quetier F."/>
            <person name="Town C.D."/>
            <person name="Roe B.A."/>
        </authorList>
    </citation>
    <scope>NUCLEOTIDE SEQUENCE [LARGE SCALE GENOMIC DNA]</scope>
    <source>
        <strain evidence="1">A17</strain>
        <strain evidence="2 3">cv. Jemalong A17</strain>
    </source>
</reference>
<reference evidence="2" key="3">
    <citation type="submission" date="2015-04" db="UniProtKB">
        <authorList>
            <consortium name="EnsemblPlants"/>
        </authorList>
    </citation>
    <scope>IDENTIFICATION</scope>
    <source>
        <strain evidence="2">cv. Jemalong A17</strain>
    </source>
</reference>
<evidence type="ECO:0000313" key="2">
    <source>
        <dbReference type="EnsemblPlants" id="AET02916"/>
    </source>
</evidence>
<dbReference type="PaxDb" id="3880-AET02916"/>
<organism evidence="1 3">
    <name type="scientific">Medicago truncatula</name>
    <name type="common">Barrel medic</name>
    <name type="synonym">Medicago tribuloides</name>
    <dbReference type="NCBI Taxonomy" id="3880"/>
    <lineage>
        <taxon>Eukaryota</taxon>
        <taxon>Viridiplantae</taxon>
        <taxon>Streptophyta</taxon>
        <taxon>Embryophyta</taxon>
        <taxon>Tracheophyta</taxon>
        <taxon>Spermatophyta</taxon>
        <taxon>Magnoliopsida</taxon>
        <taxon>eudicotyledons</taxon>
        <taxon>Gunneridae</taxon>
        <taxon>Pentapetalae</taxon>
        <taxon>rosids</taxon>
        <taxon>fabids</taxon>
        <taxon>Fabales</taxon>
        <taxon>Fabaceae</taxon>
        <taxon>Papilionoideae</taxon>
        <taxon>50 kb inversion clade</taxon>
        <taxon>NPAAA clade</taxon>
        <taxon>Hologalegina</taxon>
        <taxon>IRL clade</taxon>
        <taxon>Trifolieae</taxon>
        <taxon>Medicago</taxon>
    </lineage>
</organism>
<proteinExistence type="predicted"/>
<keyword evidence="3" id="KW-1185">Reference proteome</keyword>
<reference evidence="1 3" key="2">
    <citation type="journal article" date="2014" name="BMC Genomics">
        <title>An improved genome release (version Mt4.0) for the model legume Medicago truncatula.</title>
        <authorList>
            <person name="Tang H."/>
            <person name="Krishnakumar V."/>
            <person name="Bidwell S."/>
            <person name="Rosen B."/>
            <person name="Chan A."/>
            <person name="Zhou S."/>
            <person name="Gentzbittel L."/>
            <person name="Childs K.L."/>
            <person name="Yandell M."/>
            <person name="Gundlach H."/>
            <person name="Mayer K.F."/>
            <person name="Schwartz D.C."/>
            <person name="Town C.D."/>
        </authorList>
    </citation>
    <scope>GENOME REANNOTATION</scope>
    <source>
        <strain evidence="2 3">cv. Jemalong A17</strain>
    </source>
</reference>
<sequence length="69" mass="8057">MENEESSVTVILLPLLGGLQREDRSMEIVKEDEWHCATVIYLLFVFFVHKRIDAIEGKKKKKKKVLVLN</sequence>
<accession>G7LBX3</accession>
<dbReference type="EMBL" id="CM001224">
    <property type="protein sequence ID" value="AET02916.1"/>
    <property type="molecule type" value="Genomic_DNA"/>
</dbReference>
<evidence type="ECO:0000313" key="3">
    <source>
        <dbReference type="Proteomes" id="UP000002051"/>
    </source>
</evidence>
<evidence type="ECO:0000313" key="1">
    <source>
        <dbReference type="EMBL" id="AET02916.1"/>
    </source>
</evidence>
<gene>
    <name evidence="1" type="ordered locus">MTR_8g058260</name>
</gene>
<name>G7LBX3_MEDTR</name>
<dbReference type="EnsemblPlants" id="AET02916">
    <property type="protein sequence ID" value="AET02916"/>
    <property type="gene ID" value="MTR_8g058260"/>
</dbReference>
<dbReference type="AlphaFoldDB" id="G7LBX3"/>